<evidence type="ECO:0000313" key="1">
    <source>
        <dbReference type="EMBL" id="KJN29765.1"/>
    </source>
</evidence>
<dbReference type="PATRIC" id="fig|1619248.3.peg.155"/>
<dbReference type="RefSeq" id="WP_045285026.1">
    <property type="nucleotide sequence ID" value="NZ_JAMGNB010000001.1"/>
</dbReference>
<name>A0A0F1B9J2_9ENTR</name>
<dbReference type="EMBL" id="JZYX01000010">
    <property type="protein sequence ID" value="KJN29765.1"/>
    <property type="molecule type" value="Genomic_DNA"/>
</dbReference>
<sequence>MSWNKDGAISYAKSHAQPKSTGYCARYVTEAIRTGGKLKIPNTRLAKDMGRTLVNAGFRLVYDQPHAGDVAVIQNIVGHDSGHVCIYDGQQWISDFVQRTMYPGQAYRTIQPHYELFRHD</sequence>
<dbReference type="AlphaFoldDB" id="A0A0F1B9J2"/>
<proteinExistence type="predicted"/>
<dbReference type="Proteomes" id="UP000033352">
    <property type="component" value="Unassembled WGS sequence"/>
</dbReference>
<accession>A0A0F1B9J2</accession>
<gene>
    <name evidence="1" type="ORF">SS37_06250</name>
</gene>
<organism evidence="1 2">
    <name type="scientific">Enterobacter sichuanensis</name>
    <dbReference type="NCBI Taxonomy" id="2071710"/>
    <lineage>
        <taxon>Bacteria</taxon>
        <taxon>Pseudomonadati</taxon>
        <taxon>Pseudomonadota</taxon>
        <taxon>Gammaproteobacteria</taxon>
        <taxon>Enterobacterales</taxon>
        <taxon>Enterobacteriaceae</taxon>
        <taxon>Enterobacter</taxon>
        <taxon>Enterobacter cloacae complex</taxon>
    </lineage>
</organism>
<evidence type="ECO:0000313" key="2">
    <source>
        <dbReference type="Proteomes" id="UP000033352"/>
    </source>
</evidence>
<evidence type="ECO:0008006" key="3">
    <source>
        <dbReference type="Google" id="ProtNLM"/>
    </source>
</evidence>
<comment type="caution">
    <text evidence="1">The sequence shown here is derived from an EMBL/GenBank/DDBJ whole genome shotgun (WGS) entry which is preliminary data.</text>
</comment>
<dbReference type="OrthoDB" id="5522511at2"/>
<dbReference type="Gene3D" id="3.90.1720.10">
    <property type="entry name" value="endopeptidase domain like (from Nostoc punctiforme)"/>
    <property type="match status" value="1"/>
</dbReference>
<protein>
    <recommendedName>
        <fullName evidence="3">CHAP domain-containing protein</fullName>
    </recommendedName>
</protein>
<reference evidence="1 2" key="1">
    <citation type="submission" date="2015-03" db="EMBL/GenBank/DDBJ databases">
        <authorList>
            <person name="McCorrison J."/>
            <person name="Sanka R."/>
            <person name="Adams M."/>
            <person name="Brinkac L."/>
            <person name="Nierman W."/>
            <person name="Sutton G."/>
            <person name="Nelson K."/>
            <person name="Kiedrowski L."/>
            <person name="Guerrero D."/>
            <person name="Bonomo R."/>
        </authorList>
    </citation>
    <scope>NUCLEOTIDE SEQUENCE [LARGE SCALE GENOMIC DNA]</scope>
    <source>
        <strain evidence="1 2">35699</strain>
    </source>
</reference>